<keyword evidence="2" id="KW-0812">Transmembrane</keyword>
<dbReference type="Pfam" id="PF07963">
    <property type="entry name" value="N_methyl"/>
    <property type="match status" value="1"/>
</dbReference>
<keyword evidence="2" id="KW-1133">Transmembrane helix</keyword>
<dbReference type="PROSITE" id="PS00409">
    <property type="entry name" value="PROKAR_NTER_METHYL"/>
    <property type="match status" value="1"/>
</dbReference>
<dbReference type="InterPro" id="IPR012902">
    <property type="entry name" value="N_methyl_site"/>
</dbReference>
<gene>
    <name evidence="4" type="ORF">FHS27_003391</name>
</gene>
<dbReference type="PANTHER" id="PTHR30093:SF2">
    <property type="entry name" value="TYPE II SECRETION SYSTEM PROTEIN H"/>
    <property type="match status" value="1"/>
</dbReference>
<dbReference type="InterPro" id="IPR027558">
    <property type="entry name" value="Pre_pil_HX9DG_C"/>
</dbReference>
<keyword evidence="5" id="KW-1185">Reference proteome</keyword>
<evidence type="ECO:0000256" key="1">
    <source>
        <dbReference type="SAM" id="MobiDB-lite"/>
    </source>
</evidence>
<feature type="region of interest" description="Disordered" evidence="1">
    <location>
        <begin position="313"/>
        <end position="346"/>
    </location>
</feature>
<proteinExistence type="predicted"/>
<dbReference type="Pfam" id="PF07596">
    <property type="entry name" value="SBP_bac_10"/>
    <property type="match status" value="1"/>
</dbReference>
<evidence type="ECO:0000259" key="3">
    <source>
        <dbReference type="Pfam" id="PF07596"/>
    </source>
</evidence>
<organism evidence="4 5">
    <name type="scientific">Aporhodopirellula rubra</name>
    <dbReference type="NCBI Taxonomy" id="980271"/>
    <lineage>
        <taxon>Bacteria</taxon>
        <taxon>Pseudomonadati</taxon>
        <taxon>Planctomycetota</taxon>
        <taxon>Planctomycetia</taxon>
        <taxon>Pirellulales</taxon>
        <taxon>Pirellulaceae</taxon>
        <taxon>Aporhodopirellula</taxon>
    </lineage>
</organism>
<feature type="domain" description="DUF1559" evidence="3">
    <location>
        <begin position="60"/>
        <end position="396"/>
    </location>
</feature>
<dbReference type="InterPro" id="IPR011453">
    <property type="entry name" value="DUF1559"/>
</dbReference>
<feature type="transmembrane region" description="Helical" evidence="2">
    <location>
        <begin position="35"/>
        <end position="58"/>
    </location>
</feature>
<dbReference type="SUPFAM" id="SSF54523">
    <property type="entry name" value="Pili subunits"/>
    <property type="match status" value="1"/>
</dbReference>
<dbReference type="NCBIfam" id="TIGR04294">
    <property type="entry name" value="pre_pil_HX9DG"/>
    <property type="match status" value="1"/>
</dbReference>
<dbReference type="NCBIfam" id="TIGR02532">
    <property type="entry name" value="IV_pilin_GFxxxE"/>
    <property type="match status" value="1"/>
</dbReference>
<dbReference type="Gene3D" id="3.30.700.10">
    <property type="entry name" value="Glycoprotein, Type 4 Pilin"/>
    <property type="match status" value="1"/>
</dbReference>
<sequence length="433" mass="46071">MELVCLFHHSIGNLSDRIIVPNFTRHPSRHHPRGFTLIEMLVVISIIGILAALLLPAVSKARESARAAQCQSNLKQFGIGMIGRTTSEPNGEFCSGAFDPQRDGVPTETGWVADLVKRGVLVSQMRCTSNPAQTSKAIEFMVSENASSFASGGCVDLLGSEPYESETGYTIYNVCRMIAGNAAGSPPTPPSTPPIAASTADRADIVNQKMLENGYDTNFAASWFLVRGGLMLDENGNPAAKDTACGFETKSRNVTRGPLTTRFLDSSRAPANTVPLLCDSSAIGFLSYGAGELQAGTPYTTPIVGGPVLHREAVDTTGDGSPDTPIASASHLSSPKLLEPPTFPSPTNRAGVTGWLKTWSIDTRQDYRGMSAHHNGICHVLMADGSVQGIVDSNDDGFINNGFPTVTELWTSSENEAPDLVLASYYSLNSKGE</sequence>
<accession>A0A7W5DZT0</accession>
<dbReference type="PANTHER" id="PTHR30093">
    <property type="entry name" value="GENERAL SECRETION PATHWAY PROTEIN G"/>
    <property type="match status" value="1"/>
</dbReference>
<reference evidence="4 5" key="1">
    <citation type="submission" date="2020-08" db="EMBL/GenBank/DDBJ databases">
        <title>Genomic Encyclopedia of Type Strains, Phase III (KMG-III): the genomes of soil and plant-associated and newly described type strains.</title>
        <authorList>
            <person name="Whitman W."/>
        </authorList>
    </citation>
    <scope>NUCLEOTIDE SEQUENCE [LARGE SCALE GENOMIC DNA]</scope>
    <source>
        <strain evidence="4 5">CECT 8075</strain>
    </source>
</reference>
<keyword evidence="2" id="KW-0472">Membrane</keyword>
<dbReference type="EMBL" id="JACHXU010000011">
    <property type="protein sequence ID" value="MBB3207566.1"/>
    <property type="molecule type" value="Genomic_DNA"/>
</dbReference>
<dbReference type="AlphaFoldDB" id="A0A7W5DZT0"/>
<evidence type="ECO:0000256" key="2">
    <source>
        <dbReference type="SAM" id="Phobius"/>
    </source>
</evidence>
<comment type="caution">
    <text evidence="4">The sequence shown here is derived from an EMBL/GenBank/DDBJ whole genome shotgun (WGS) entry which is preliminary data.</text>
</comment>
<protein>
    <submittedName>
        <fullName evidence="4">Prepilin-type N-terminal cleavage/methylation domain-containing protein</fullName>
    </submittedName>
</protein>
<evidence type="ECO:0000313" key="5">
    <source>
        <dbReference type="Proteomes" id="UP000536179"/>
    </source>
</evidence>
<dbReference type="RefSeq" id="WP_184305894.1">
    <property type="nucleotide sequence ID" value="NZ_JACHXU010000011.1"/>
</dbReference>
<dbReference type="Proteomes" id="UP000536179">
    <property type="component" value="Unassembled WGS sequence"/>
</dbReference>
<dbReference type="InterPro" id="IPR045584">
    <property type="entry name" value="Pilin-like"/>
</dbReference>
<name>A0A7W5DZT0_9BACT</name>
<evidence type="ECO:0000313" key="4">
    <source>
        <dbReference type="EMBL" id="MBB3207566.1"/>
    </source>
</evidence>